<dbReference type="AlphaFoldDB" id="A0AA94WJZ1"/>
<proteinExistence type="inferred from homology"/>
<keyword evidence="3" id="KW-0815">Transposition</keyword>
<comment type="caution">
    <text evidence="6">The sequence shown here is derived from an EMBL/GenBank/DDBJ whole genome shotgun (WGS) entry which is preliminary data.</text>
</comment>
<evidence type="ECO:0000256" key="1">
    <source>
        <dbReference type="ARBA" id="ARBA00002190"/>
    </source>
</evidence>
<evidence type="ECO:0000256" key="2">
    <source>
        <dbReference type="ARBA" id="ARBA00010961"/>
    </source>
</evidence>
<evidence type="ECO:0000256" key="3">
    <source>
        <dbReference type="ARBA" id="ARBA00022578"/>
    </source>
</evidence>
<name>A0AA94WJZ1_9BACI</name>
<evidence type="ECO:0000256" key="4">
    <source>
        <dbReference type="ARBA" id="ARBA00023125"/>
    </source>
</evidence>
<dbReference type="GO" id="GO:0006313">
    <property type="term" value="P:DNA transposition"/>
    <property type="evidence" value="ECO:0007669"/>
    <property type="project" value="InterPro"/>
</dbReference>
<evidence type="ECO:0000313" key="6">
    <source>
        <dbReference type="EMBL" id="TYS53647.1"/>
    </source>
</evidence>
<accession>A0AA94WJZ1</accession>
<reference evidence="6 7" key="1">
    <citation type="submission" date="2019-08" db="EMBL/GenBank/DDBJ databases">
        <title>Bacillus genomes from the desert of Cuatro Cienegas, Coahuila.</title>
        <authorList>
            <person name="Olmedo-Alvarez G."/>
        </authorList>
    </citation>
    <scope>NUCLEOTIDE SEQUENCE [LARGE SCALE GENOMIC DNA]</scope>
    <source>
        <strain evidence="6 7">CH88_3T</strain>
    </source>
</reference>
<dbReference type="Proteomes" id="UP000323393">
    <property type="component" value="Unassembled WGS sequence"/>
</dbReference>
<dbReference type="EMBL" id="VTEU01000017">
    <property type="protein sequence ID" value="TYS53647.1"/>
    <property type="molecule type" value="Genomic_DNA"/>
</dbReference>
<dbReference type="GO" id="GO:0003677">
    <property type="term" value="F:DNA binding"/>
    <property type="evidence" value="ECO:0007669"/>
    <property type="project" value="UniProtKB-KW"/>
</dbReference>
<keyword evidence="5" id="KW-0233">DNA recombination</keyword>
<keyword evidence="4" id="KW-0238">DNA-binding</keyword>
<comment type="similarity">
    <text evidence="2">Belongs to the transposase mutator family.</text>
</comment>
<organism evidence="6 7">
    <name type="scientific">Sutcliffiella horikoshii</name>
    <dbReference type="NCBI Taxonomy" id="79883"/>
    <lineage>
        <taxon>Bacteria</taxon>
        <taxon>Bacillati</taxon>
        <taxon>Bacillota</taxon>
        <taxon>Bacilli</taxon>
        <taxon>Bacillales</taxon>
        <taxon>Bacillaceae</taxon>
        <taxon>Sutcliffiella</taxon>
    </lineage>
</organism>
<dbReference type="GO" id="GO:0004803">
    <property type="term" value="F:transposase activity"/>
    <property type="evidence" value="ECO:0007669"/>
    <property type="project" value="InterPro"/>
</dbReference>
<comment type="function">
    <text evidence="1">Required for the transposition of the insertion element.</text>
</comment>
<dbReference type="Pfam" id="PF00872">
    <property type="entry name" value="Transposase_mut"/>
    <property type="match status" value="1"/>
</dbReference>
<sequence length="66" mass="7507">MIMTNINITINLEQLKAEVEKSSLGSPVKASLALVLNSLMEKERDEYINALSHERTDDRRGYRENG</sequence>
<dbReference type="InterPro" id="IPR001207">
    <property type="entry name" value="Transposase_mutator"/>
</dbReference>
<protein>
    <submittedName>
        <fullName evidence="6">Uncharacterized protein</fullName>
    </submittedName>
</protein>
<gene>
    <name evidence="6" type="ORF">FZC74_20535</name>
</gene>
<evidence type="ECO:0000313" key="7">
    <source>
        <dbReference type="Proteomes" id="UP000323393"/>
    </source>
</evidence>
<evidence type="ECO:0000256" key="5">
    <source>
        <dbReference type="ARBA" id="ARBA00023172"/>
    </source>
</evidence>